<dbReference type="InterPro" id="IPR002594">
    <property type="entry name" value="GH12"/>
</dbReference>
<keyword evidence="2" id="KW-0119">Carbohydrate metabolism</keyword>
<name>A0A5Q0L5A7_9ACTN</name>
<dbReference type="Pfam" id="PF01670">
    <property type="entry name" value="Glyco_hydro_12"/>
    <property type="match status" value="1"/>
</dbReference>
<reference evidence="5 6" key="1">
    <citation type="submission" date="2019-10" db="EMBL/GenBank/DDBJ databases">
        <title>A novel species.</title>
        <authorList>
            <person name="Gao J."/>
        </authorList>
    </citation>
    <scope>NUCLEOTIDE SEQUENCE [LARGE SCALE GENOMIC DNA]</scope>
    <source>
        <strain evidence="5 6">QMT-28</strain>
    </source>
</reference>
<organism evidence="5 6">
    <name type="scientific">Streptomyces fagopyri</name>
    <dbReference type="NCBI Taxonomy" id="2662397"/>
    <lineage>
        <taxon>Bacteria</taxon>
        <taxon>Bacillati</taxon>
        <taxon>Actinomycetota</taxon>
        <taxon>Actinomycetes</taxon>
        <taxon>Kitasatosporales</taxon>
        <taxon>Streptomycetaceae</taxon>
        <taxon>Streptomyces</taxon>
    </lineage>
</organism>
<dbReference type="PANTHER" id="PTHR34002:SF9">
    <property type="entry name" value="XYLOGLUCAN-SPECIFIC ENDO-BETA-1,4-GLUCANASE A"/>
    <property type="match status" value="1"/>
</dbReference>
<feature type="domain" description="Ricin B lectin" evidence="4">
    <location>
        <begin position="270"/>
        <end position="402"/>
    </location>
</feature>
<accession>A0A5Q0L5A7</accession>
<dbReference type="PROSITE" id="PS50231">
    <property type="entry name" value="RICIN_B_LECTIN"/>
    <property type="match status" value="1"/>
</dbReference>
<dbReference type="InterPro" id="IPR013319">
    <property type="entry name" value="GH11/12"/>
</dbReference>
<keyword evidence="2" id="KW-0326">Glycosidase</keyword>
<evidence type="ECO:0000256" key="2">
    <source>
        <dbReference type="RuleBase" id="RU361163"/>
    </source>
</evidence>
<dbReference type="EMBL" id="CP045643">
    <property type="protein sequence ID" value="QFZ72192.1"/>
    <property type="molecule type" value="Genomic_DNA"/>
</dbReference>
<dbReference type="InterPro" id="IPR035992">
    <property type="entry name" value="Ricin_B-like_lectins"/>
</dbReference>
<evidence type="ECO:0000313" key="6">
    <source>
        <dbReference type="Proteomes" id="UP000326179"/>
    </source>
</evidence>
<dbReference type="GO" id="GO:0008810">
    <property type="term" value="F:cellulase activity"/>
    <property type="evidence" value="ECO:0007669"/>
    <property type="project" value="InterPro"/>
</dbReference>
<sequence length="402" mass="41251">MIHVRSGARAAVGVLAALLLAAALSLVAGTAAGADTVLCDKFGSAPIAGGRYVVQNNEWGDDTPQCLTVTSTGFNISTASHNVPTNGAPAAYPSVYAGCHYGNCSTNSGLPVQVSAFKDPRSAVSYRTTGGSWDAAYDIWLDSSPHPAGQNNGAEIMIWGAHSGPPQPAGSKIGTATVGGAGYDVWEGRLSNGGISWNVVSYVRQQGTNSLDVRIAEFTDDAAGRGYVNKAWYLTSVQFGFEPWVGGQGLAVDDFSFTTDGGGGTTPPPAGGDTVVGQASNRCLDVKNGAAADGTVVQLWDCNGAGAQKWARLGEALVNPATGKCLGVSGGRTANGTVVQLWSCNGLGAQKWRINANGTIVNTDSGKCLDAVERGTAAGTRIQIWDCYGGGGTQPNQVWSVR</sequence>
<dbReference type="GO" id="GO:0000272">
    <property type="term" value="P:polysaccharide catabolic process"/>
    <property type="evidence" value="ECO:0007669"/>
    <property type="project" value="UniProtKB-KW"/>
</dbReference>
<keyword evidence="6" id="KW-1185">Reference proteome</keyword>
<dbReference type="RefSeq" id="WP_153286560.1">
    <property type="nucleotide sequence ID" value="NZ_CP045643.1"/>
</dbReference>
<dbReference type="AlphaFoldDB" id="A0A5Q0L5A7"/>
<dbReference type="SMART" id="SM00458">
    <property type="entry name" value="RICIN"/>
    <property type="match status" value="1"/>
</dbReference>
<dbReference type="InterPro" id="IPR013320">
    <property type="entry name" value="ConA-like_dom_sf"/>
</dbReference>
<dbReference type="PANTHER" id="PTHR34002">
    <property type="entry name" value="BLR1656 PROTEIN"/>
    <property type="match status" value="1"/>
</dbReference>
<evidence type="ECO:0000256" key="3">
    <source>
        <dbReference type="SAM" id="SignalP"/>
    </source>
</evidence>
<dbReference type="SUPFAM" id="SSF50370">
    <property type="entry name" value="Ricin B-like lectins"/>
    <property type="match status" value="1"/>
</dbReference>
<keyword evidence="2" id="KW-0624">Polysaccharide degradation</keyword>
<proteinExistence type="inferred from homology"/>
<keyword evidence="2 5" id="KW-0378">Hydrolase</keyword>
<dbReference type="Gene3D" id="2.80.10.50">
    <property type="match status" value="1"/>
</dbReference>
<evidence type="ECO:0000313" key="5">
    <source>
        <dbReference type="EMBL" id="QFZ72192.1"/>
    </source>
</evidence>
<dbReference type="Gene3D" id="2.60.120.180">
    <property type="match status" value="1"/>
</dbReference>
<comment type="similarity">
    <text evidence="1 2">Belongs to the glycosyl hydrolase 12 (cellulase H) family.</text>
</comment>
<protein>
    <submittedName>
        <fullName evidence="5">Glycoside hydrolase</fullName>
    </submittedName>
</protein>
<dbReference type="Proteomes" id="UP000326179">
    <property type="component" value="Chromosome"/>
</dbReference>
<feature type="chain" id="PRO_5024790836" evidence="3">
    <location>
        <begin position="34"/>
        <end position="402"/>
    </location>
</feature>
<dbReference type="KEGG" id="sfy:GFH48_02010"/>
<dbReference type="SUPFAM" id="SSF49899">
    <property type="entry name" value="Concanavalin A-like lectins/glucanases"/>
    <property type="match status" value="1"/>
</dbReference>
<feature type="signal peptide" evidence="3">
    <location>
        <begin position="1"/>
        <end position="33"/>
    </location>
</feature>
<dbReference type="CDD" id="cd23418">
    <property type="entry name" value="beta-trefoil_Ricin_XLN-like"/>
    <property type="match status" value="1"/>
</dbReference>
<gene>
    <name evidence="5" type="ORF">GFH48_02010</name>
</gene>
<evidence type="ECO:0000256" key="1">
    <source>
        <dbReference type="ARBA" id="ARBA00005519"/>
    </source>
</evidence>
<dbReference type="InterPro" id="IPR000772">
    <property type="entry name" value="Ricin_B_lectin"/>
</dbReference>
<keyword evidence="3" id="KW-0732">Signal</keyword>
<evidence type="ECO:0000259" key="4">
    <source>
        <dbReference type="SMART" id="SM00458"/>
    </source>
</evidence>
<dbReference type="Pfam" id="PF00652">
    <property type="entry name" value="Ricin_B_lectin"/>
    <property type="match status" value="1"/>
</dbReference>